<name>A0A6J2YLV0_SITOR</name>
<proteinExistence type="predicted"/>
<keyword evidence="2" id="KW-1185">Reference proteome</keyword>
<gene>
    <name evidence="3" type="primary">LOC115888646</name>
</gene>
<feature type="region of interest" description="Disordered" evidence="1">
    <location>
        <begin position="1"/>
        <end position="93"/>
    </location>
</feature>
<feature type="compositionally biased region" description="Basic and acidic residues" evidence="1">
    <location>
        <begin position="328"/>
        <end position="337"/>
    </location>
</feature>
<feature type="compositionally biased region" description="Polar residues" evidence="1">
    <location>
        <begin position="1135"/>
        <end position="1145"/>
    </location>
</feature>
<feature type="region of interest" description="Disordered" evidence="1">
    <location>
        <begin position="1060"/>
        <end position="1173"/>
    </location>
</feature>
<feature type="region of interest" description="Disordered" evidence="1">
    <location>
        <begin position="1623"/>
        <end position="1718"/>
    </location>
</feature>
<feature type="region of interest" description="Disordered" evidence="1">
    <location>
        <begin position="925"/>
        <end position="1045"/>
    </location>
</feature>
<feature type="compositionally biased region" description="Basic and acidic residues" evidence="1">
    <location>
        <begin position="925"/>
        <end position="940"/>
    </location>
</feature>
<feature type="compositionally biased region" description="Basic and acidic residues" evidence="1">
    <location>
        <begin position="1405"/>
        <end position="1415"/>
    </location>
</feature>
<feature type="region of interest" description="Disordered" evidence="1">
    <location>
        <begin position="273"/>
        <end position="309"/>
    </location>
</feature>
<dbReference type="OrthoDB" id="6784872at2759"/>
<feature type="region of interest" description="Disordered" evidence="1">
    <location>
        <begin position="647"/>
        <end position="666"/>
    </location>
</feature>
<feature type="compositionally biased region" description="Basic and acidic residues" evidence="1">
    <location>
        <begin position="972"/>
        <end position="998"/>
    </location>
</feature>
<feature type="compositionally biased region" description="Basic and acidic residues" evidence="1">
    <location>
        <begin position="1648"/>
        <end position="1662"/>
    </location>
</feature>
<dbReference type="GeneID" id="115888646"/>
<feature type="region of interest" description="Disordered" evidence="1">
    <location>
        <begin position="460"/>
        <end position="486"/>
    </location>
</feature>
<feature type="compositionally biased region" description="Basic and acidic residues" evidence="1">
    <location>
        <begin position="1011"/>
        <end position="1025"/>
    </location>
</feature>
<dbReference type="RefSeq" id="XP_030764281.1">
    <property type="nucleotide sequence ID" value="XM_030908421.1"/>
</dbReference>
<feature type="compositionally biased region" description="Basic and acidic residues" evidence="1">
    <location>
        <begin position="1"/>
        <end position="16"/>
    </location>
</feature>
<reference evidence="3" key="1">
    <citation type="submission" date="2025-08" db="UniProtKB">
        <authorList>
            <consortium name="RefSeq"/>
        </authorList>
    </citation>
    <scope>IDENTIFICATION</scope>
    <source>
        <tissue evidence="3">Gonads</tissue>
    </source>
</reference>
<dbReference type="Proteomes" id="UP000504635">
    <property type="component" value="Unplaced"/>
</dbReference>
<feature type="compositionally biased region" description="Polar residues" evidence="1">
    <location>
        <begin position="391"/>
        <end position="401"/>
    </location>
</feature>
<feature type="compositionally biased region" description="Polar residues" evidence="1">
    <location>
        <begin position="1162"/>
        <end position="1171"/>
    </location>
</feature>
<feature type="compositionally biased region" description="Basic and acidic residues" evidence="1">
    <location>
        <begin position="355"/>
        <end position="390"/>
    </location>
</feature>
<feature type="compositionally biased region" description="Basic and acidic residues" evidence="1">
    <location>
        <begin position="845"/>
        <end position="873"/>
    </location>
</feature>
<feature type="region of interest" description="Disordered" evidence="1">
    <location>
        <begin position="1395"/>
        <end position="1420"/>
    </location>
</feature>
<sequence length="1791" mass="203830">MKPLDAYKNKSAQSKEQKHKALTAKLRASNSIILSENIISQREKHTQSTTNNTGKAPKQPEKKPTNSLDITSKNDAKISSTGNTSSISFHPNRQQLKIAEKTDLGISKVIAVKHTVSTNANQTKDKKLDALSAKISWTQNSRQNQIINTEMLNMEIRKRQPLKEFKTPDIAEEIVPQVKDKRFEWKSFWIQDQKLDKQALNKEIQDRYTMKQFRNLASVPEPFPSPLAKYCAPQHCINKKALELEIFERQSRRVQKRINTVDMNSSNKFLNIQISPNTALRDPPPKIPEIKRSHSARNSAEAKSNLPRKRWENNAYSEIWSTSPKANDSAREEKTNKMDGQNKNGSFKVLSLNKLDQDKEEAPKKTSKPLKDLKNNANEPRDVNKTKENNFHTMHNVNNRKQSIKDKLESGKTTQQTERDDKQSVRPSSCPPLKSGAVNYSSGTKNLYKQGKLQLGSRGTLNYISGSVPPGNNKPPGPMKKEPLKDKDDAVCNKNLKQDHPMLVLNVTLPKIEISTASGNSKETKVISSCSGEFKLWGKLENETVKSPSGSGPIKEKKIPQKPKADTSTMSLGTLGDRHFHKRSNPNYAPEKLEQAKNKTIEESPRKAVFQILPDSESVVIQKAVIDEKKPKEEIRSKSEKKYFYKKQDSEPAEMQTKSPPGATSRAHLSLKNFADPFEDTEVSYVSRQRARYEMPARLRAEIVMIYDKDSSQKIRRDQKFRRFNRKLVANDEPRSIKPSPIFCDLNGRNFIKIKKQFFENGLKPDLQKSRKNISTNSSSTDKKVLNNFSNTPGTKKDEPKKPVEEIGELLIKEVQKVFQKPDNEKGLTLESKTGKSTSPITNTDKAHSKKTDIVQPKNKEDLSKKPSPKDPDTVNTSELGKGKATSEDISNIQRKSKYEIQLKCSKKDDFNLTKADGSFKSHIKEVAKRKKEDSKETTKKRIVAWPHEKQSKNYEIQMKCTKLENLQEDTPNEKIKEGSTLKPTLEAKSDAKPKSENTKSVARSQIKKVQVVEKLDKPEEDQTNKKLTANSDKESPRSEILEKNIKNVEENLIKFGFFKPKTESNVNDVPQKDGELPKETAPAEATEKAKIDQQEAAVLKPSEVEKQQTKSKEVSSSGIKKESTALKSSEVEKQQTMNKEVSTSEIKKESPALKSTEVEKQQATNKQVPSSEIKKESIVLKLNYIENQKTKYNRAAADVQARDPVIQALEDMKTKSKKASTSTLLKKKTKKDEVEEINSAAQYLLEQEKKKRYEEMLKGKKKQKKYEQDAKIVAPSIGNTDWGVEIKSRTPTEETKNDSFDDTLMSKSEYLRWKEQKEKNESFKVDQAVLNHKIKKIANIMADTMKQEEDNQLKHDYDVSLKCSKVTDYSLDDQNLLEVEHKTRAQRLEESIREKNANKIKRNLGKEQDDDHRKGQNLTLTKKLDVAETSKNLNNTKPPKCAKIILPLKKLPKQTFEQSLEEYSSILKKPVGDEIKTVPKEFNAEKNKKSTNKALAKYSHLKISFMTVKRPVKKDEKFLPAVVKKKRYVPRGVSKEDRNKIIQMRYEMLKQLQENFNKDNTANLPPEAVQKTEVVIPYKFDTVNVKQPDKKKKETETIEKPKVQHMKGVISNVRPKNVADLQQLTRSVSGSNKKTGDKDGKIKKKNKDGLFGDGKGGDMGKSKKYSTMAEKSDGCDENGCEGSSTTKNESEKTSSGEAQEECQSQSPSKVECPESQGFDVMEAVPQAFQCPSQELEEERQKNLYYRYHQYSFNDLHSYLHDQRTFVKEKKEKEKEIGEKDSKTAKDCTEK</sequence>
<feature type="compositionally biased region" description="Polar residues" evidence="1">
    <location>
        <begin position="65"/>
        <end position="93"/>
    </location>
</feature>
<dbReference type="KEGG" id="soy:115888646"/>
<dbReference type="InParanoid" id="A0A6J2YLV0"/>
<feature type="region of interest" description="Disordered" evidence="1">
    <location>
        <begin position="769"/>
        <end position="803"/>
    </location>
</feature>
<feature type="compositionally biased region" description="Polar residues" evidence="1">
    <location>
        <begin position="1623"/>
        <end position="1633"/>
    </location>
</feature>
<evidence type="ECO:0000313" key="2">
    <source>
        <dbReference type="Proteomes" id="UP000504635"/>
    </source>
</evidence>
<feature type="compositionally biased region" description="Basic and acidic residues" evidence="1">
    <location>
        <begin position="554"/>
        <end position="565"/>
    </location>
</feature>
<feature type="compositionally biased region" description="Polar residues" evidence="1">
    <location>
        <begin position="831"/>
        <end position="844"/>
    </location>
</feature>
<feature type="region of interest" description="Disordered" evidence="1">
    <location>
        <begin position="322"/>
        <end position="443"/>
    </location>
</feature>
<feature type="compositionally biased region" description="Basic and acidic residues" evidence="1">
    <location>
        <begin position="1146"/>
        <end position="1161"/>
    </location>
</feature>
<protein>
    <submittedName>
        <fullName evidence="3">Transcriptional regulator ATRX-like</fullName>
    </submittedName>
</protein>
<feature type="region of interest" description="Disordered" evidence="1">
    <location>
        <begin position="544"/>
        <end position="588"/>
    </location>
</feature>
<feature type="compositionally biased region" description="Basic and acidic residues" evidence="1">
    <location>
        <begin position="1103"/>
        <end position="1134"/>
    </location>
</feature>
<evidence type="ECO:0000256" key="1">
    <source>
        <dbReference type="SAM" id="MobiDB-lite"/>
    </source>
</evidence>
<feature type="region of interest" description="Disordered" evidence="1">
    <location>
        <begin position="821"/>
        <end position="891"/>
    </location>
</feature>
<feature type="compositionally biased region" description="Low complexity" evidence="1">
    <location>
        <begin position="29"/>
        <end position="40"/>
    </location>
</feature>
<evidence type="ECO:0000313" key="3">
    <source>
        <dbReference type="RefSeq" id="XP_030764281.1"/>
    </source>
</evidence>
<feature type="region of interest" description="Disordered" evidence="1">
    <location>
        <begin position="1768"/>
        <end position="1791"/>
    </location>
</feature>
<accession>A0A6J2YLV0</accession>
<organism evidence="2 3">
    <name type="scientific">Sitophilus oryzae</name>
    <name type="common">Rice weevil</name>
    <name type="synonym">Curculio oryzae</name>
    <dbReference type="NCBI Taxonomy" id="7048"/>
    <lineage>
        <taxon>Eukaryota</taxon>
        <taxon>Metazoa</taxon>
        <taxon>Ecdysozoa</taxon>
        <taxon>Arthropoda</taxon>
        <taxon>Hexapoda</taxon>
        <taxon>Insecta</taxon>
        <taxon>Pterygota</taxon>
        <taxon>Neoptera</taxon>
        <taxon>Endopterygota</taxon>
        <taxon>Coleoptera</taxon>
        <taxon>Polyphaga</taxon>
        <taxon>Cucujiformia</taxon>
        <taxon>Curculionidae</taxon>
        <taxon>Dryophthorinae</taxon>
        <taxon>Sitophilus</taxon>
    </lineage>
</organism>
<feature type="compositionally biased region" description="Basic and acidic residues" evidence="1">
    <location>
        <begin position="1032"/>
        <end position="1045"/>
    </location>
</feature>